<accession>A0A8J3UBL7</accession>
<dbReference type="PANTHER" id="PTHR37807">
    <property type="entry name" value="OS07G0160300 PROTEIN"/>
    <property type="match status" value="1"/>
</dbReference>
<dbReference type="InterPro" id="IPR027417">
    <property type="entry name" value="P-loop_NTPase"/>
</dbReference>
<keyword evidence="1" id="KW-0418">Kinase</keyword>
<protein>
    <submittedName>
        <fullName evidence="1">Kinase</fullName>
    </submittedName>
</protein>
<evidence type="ECO:0000313" key="1">
    <source>
        <dbReference type="EMBL" id="GII42444.1"/>
    </source>
</evidence>
<dbReference type="SUPFAM" id="SSF52540">
    <property type="entry name" value="P-loop containing nucleoside triphosphate hydrolases"/>
    <property type="match status" value="1"/>
</dbReference>
<dbReference type="GO" id="GO:0016301">
    <property type="term" value="F:kinase activity"/>
    <property type="evidence" value="ECO:0007669"/>
    <property type="project" value="UniProtKB-KW"/>
</dbReference>
<keyword evidence="2" id="KW-1185">Reference proteome</keyword>
<gene>
    <name evidence="1" type="ORF">Pph01_74470</name>
</gene>
<dbReference type="Gene3D" id="3.40.50.300">
    <property type="entry name" value="P-loop containing nucleotide triphosphate hydrolases"/>
    <property type="match status" value="1"/>
</dbReference>
<name>A0A8J3UBL7_9ACTN</name>
<comment type="caution">
    <text evidence="1">The sequence shown here is derived from an EMBL/GenBank/DDBJ whole genome shotgun (WGS) entry which is preliminary data.</text>
</comment>
<dbReference type="PANTHER" id="PTHR37807:SF3">
    <property type="entry name" value="OS07G0160300 PROTEIN"/>
    <property type="match status" value="1"/>
</dbReference>
<dbReference type="Proteomes" id="UP000622547">
    <property type="component" value="Unassembled WGS sequence"/>
</dbReference>
<reference evidence="1 2" key="1">
    <citation type="submission" date="2021-01" db="EMBL/GenBank/DDBJ databases">
        <title>Whole genome shotgun sequence of Planotetraspora phitsanulokensis NBRC 104273.</title>
        <authorList>
            <person name="Komaki H."/>
            <person name="Tamura T."/>
        </authorList>
    </citation>
    <scope>NUCLEOTIDE SEQUENCE [LARGE SCALE GENOMIC DNA]</scope>
    <source>
        <strain evidence="1 2">NBRC 104273</strain>
    </source>
</reference>
<dbReference type="Pfam" id="PF13671">
    <property type="entry name" value="AAA_33"/>
    <property type="match status" value="1"/>
</dbReference>
<keyword evidence="1" id="KW-0808">Transferase</keyword>
<proteinExistence type="predicted"/>
<dbReference type="EMBL" id="BOOP01000043">
    <property type="protein sequence ID" value="GII42444.1"/>
    <property type="molecule type" value="Genomic_DNA"/>
</dbReference>
<dbReference type="RefSeq" id="WP_204077864.1">
    <property type="nucleotide sequence ID" value="NZ_BOOP01000043.1"/>
</dbReference>
<evidence type="ECO:0000313" key="2">
    <source>
        <dbReference type="Proteomes" id="UP000622547"/>
    </source>
</evidence>
<sequence>MMILLSGLPGTGKSTLAQALGRALPAAVFSVDPIESTMVTAGLPRGFTTGLAAYGVAQRLTGDHLALGQSVVADAVNDVEEARDAWREIAARNGVRLRVVECVCSDPALHRERLEARDRGLAIPEPTWDSVQRRRDEWTPWPEQTIVVDSARSLSENLSRVLAAHRPPRHRGGI</sequence>
<organism evidence="1 2">
    <name type="scientific">Planotetraspora phitsanulokensis</name>
    <dbReference type="NCBI Taxonomy" id="575192"/>
    <lineage>
        <taxon>Bacteria</taxon>
        <taxon>Bacillati</taxon>
        <taxon>Actinomycetota</taxon>
        <taxon>Actinomycetes</taxon>
        <taxon>Streptosporangiales</taxon>
        <taxon>Streptosporangiaceae</taxon>
        <taxon>Planotetraspora</taxon>
    </lineage>
</organism>
<dbReference type="AlphaFoldDB" id="A0A8J3UBL7"/>